<sequence length="731" mass="77500">MARRPLLASLFGSAAIILLTAAAPPPPPVFPTGQTTDTIQGQQIADPYRELENAADPKVKAWSDAQNARTRAYLDNLPGRAAISAKLTQMFKDRSAAFSGLEHRGNRTFAAYTDPALQQTMLVTLNGAADPATRKPLVDPNTMDPSGHTAIDWYVPSPDGSKVAVSISQNGSEDGTLHIYDAATGKEIEAPIDRVQYPTAGGSLAWTADGQGFWYTRFPDRKTSPESEWHFNQNAYFHRLGTAAATDKLVLSDKDGIPRTAEIFLSNAQGGQAALASVQWGDGGQWLHYVLSPDGKATKIAEYSDRVIGGAVIAKDGTVYGVSRKDAPMGKVVKLAAPYTGGFAKAQTIITPRTDAAIVDGGQSDAPLVLGEGNRLFVTRIAGGPNSVGIYDLSGKDLGALDVPPISSVSNIVALPGGDVLYDVNGYTEPPHYLRWNAASNKSAATAIKMTTSVSYADTDVKRIFATSKDGTKVPVTLVMKKGTQLNGQNPLLLYGYGGYGVNMTPGFSAARTRMLLDGGVIYALANIRGGGEYGETWHEQGMLTKKQNVFDDFTAAAEDLIKLGYTSHDKLALQGGSNGGLLMGAQITQHPGLAKAVVSQVGIYDMLRVELDPNGAFNITEFGTVKDPAQFKALYAYSPLHHVTKGTAYPAVLLMTGANDGRVNPFHSRKFAAALQAATSSKAPILLRTSESSGHGQGSSLNEVIAQQTDVTMFLFDQLGVDAVKAAAAK</sequence>
<name>A0A7W6C7Y0_9SPHN</name>
<evidence type="ECO:0000256" key="6">
    <source>
        <dbReference type="ARBA" id="ARBA00022825"/>
    </source>
</evidence>
<reference evidence="10 11" key="1">
    <citation type="submission" date="2020-08" db="EMBL/GenBank/DDBJ databases">
        <title>Genomic Encyclopedia of Type Strains, Phase IV (KMG-IV): sequencing the most valuable type-strain genomes for metagenomic binning, comparative biology and taxonomic classification.</title>
        <authorList>
            <person name="Goeker M."/>
        </authorList>
    </citation>
    <scope>NUCLEOTIDE SEQUENCE [LARGE SCALE GENOMIC DNA]</scope>
    <source>
        <strain evidence="10 11">DSM 27568</strain>
    </source>
</reference>
<dbReference type="InterPro" id="IPR002471">
    <property type="entry name" value="Pept_S9_AS"/>
</dbReference>
<comment type="catalytic activity">
    <reaction evidence="1">
        <text>Hydrolysis of Pro-|-Xaa &gt;&gt; Ala-|-Xaa in oligopeptides.</text>
        <dbReference type="EC" id="3.4.21.26"/>
    </reaction>
</comment>
<dbReference type="Gene3D" id="2.130.10.120">
    <property type="entry name" value="Prolyl oligopeptidase, N-terminal domain"/>
    <property type="match status" value="1"/>
</dbReference>
<evidence type="ECO:0000313" key="11">
    <source>
        <dbReference type="Proteomes" id="UP000561459"/>
    </source>
</evidence>
<keyword evidence="7" id="KW-0732">Signal</keyword>
<dbReference type="PANTHER" id="PTHR42881">
    <property type="entry name" value="PROLYL ENDOPEPTIDASE"/>
    <property type="match status" value="1"/>
</dbReference>
<evidence type="ECO:0000256" key="1">
    <source>
        <dbReference type="ARBA" id="ARBA00001070"/>
    </source>
</evidence>
<organism evidence="10 11">
    <name type="scientific">Novosphingobium fluoreni</name>
    <dbReference type="NCBI Taxonomy" id="1391222"/>
    <lineage>
        <taxon>Bacteria</taxon>
        <taxon>Pseudomonadati</taxon>
        <taxon>Pseudomonadota</taxon>
        <taxon>Alphaproteobacteria</taxon>
        <taxon>Sphingomonadales</taxon>
        <taxon>Sphingomonadaceae</taxon>
        <taxon>Novosphingobium</taxon>
    </lineage>
</organism>
<gene>
    <name evidence="10" type="ORF">GGR39_002907</name>
</gene>
<dbReference type="RefSeq" id="WP_183617919.1">
    <property type="nucleotide sequence ID" value="NZ_JACIDY010000008.1"/>
</dbReference>
<evidence type="ECO:0000259" key="9">
    <source>
        <dbReference type="Pfam" id="PF02897"/>
    </source>
</evidence>
<evidence type="ECO:0000256" key="7">
    <source>
        <dbReference type="SAM" id="SignalP"/>
    </source>
</evidence>
<comment type="caution">
    <text evidence="10">The sequence shown here is derived from an EMBL/GenBank/DDBJ whole genome shotgun (WGS) entry which is preliminary data.</text>
</comment>
<accession>A0A7W6C7Y0</accession>
<dbReference type="Pfam" id="PF02897">
    <property type="entry name" value="Peptidase_S9_N"/>
    <property type="match status" value="1"/>
</dbReference>
<dbReference type="SUPFAM" id="SSF50993">
    <property type="entry name" value="Peptidase/esterase 'gauge' domain"/>
    <property type="match status" value="1"/>
</dbReference>
<dbReference type="EMBL" id="JACIDY010000008">
    <property type="protein sequence ID" value="MBB3941231.1"/>
    <property type="molecule type" value="Genomic_DNA"/>
</dbReference>
<feature type="signal peptide" evidence="7">
    <location>
        <begin position="1"/>
        <end position="22"/>
    </location>
</feature>
<evidence type="ECO:0000256" key="4">
    <source>
        <dbReference type="ARBA" id="ARBA00022670"/>
    </source>
</evidence>
<dbReference type="GO" id="GO:0004252">
    <property type="term" value="F:serine-type endopeptidase activity"/>
    <property type="evidence" value="ECO:0007669"/>
    <property type="project" value="UniProtKB-EC"/>
</dbReference>
<dbReference type="SUPFAM" id="SSF53474">
    <property type="entry name" value="alpha/beta-Hydrolases"/>
    <property type="match status" value="1"/>
</dbReference>
<dbReference type="InterPro" id="IPR023302">
    <property type="entry name" value="Pept_S9A_N"/>
</dbReference>
<comment type="similarity">
    <text evidence="2">Belongs to the peptidase S9A family.</text>
</comment>
<keyword evidence="11" id="KW-1185">Reference proteome</keyword>
<proteinExistence type="inferred from homology"/>
<dbReference type="EC" id="3.4.21.26" evidence="3"/>
<dbReference type="Gene3D" id="3.40.50.1820">
    <property type="entry name" value="alpha/beta hydrolase"/>
    <property type="match status" value="1"/>
</dbReference>
<dbReference type="InterPro" id="IPR029058">
    <property type="entry name" value="AB_hydrolase_fold"/>
</dbReference>
<dbReference type="InterPro" id="IPR051167">
    <property type="entry name" value="Prolyl_oligopep/macrocyclase"/>
</dbReference>
<dbReference type="GO" id="GO:0005829">
    <property type="term" value="C:cytosol"/>
    <property type="evidence" value="ECO:0007669"/>
    <property type="project" value="TreeGrafter"/>
</dbReference>
<keyword evidence="6" id="KW-0720">Serine protease</keyword>
<evidence type="ECO:0000313" key="10">
    <source>
        <dbReference type="EMBL" id="MBB3941231.1"/>
    </source>
</evidence>
<feature type="domain" description="Peptidase S9 prolyl oligopeptidase catalytic" evidence="8">
    <location>
        <begin position="508"/>
        <end position="721"/>
    </location>
</feature>
<keyword evidence="4" id="KW-0645">Protease</keyword>
<protein>
    <recommendedName>
        <fullName evidence="3">prolyl oligopeptidase</fullName>
        <ecNumber evidence="3">3.4.21.26</ecNumber>
    </recommendedName>
</protein>
<dbReference type="Proteomes" id="UP000561459">
    <property type="component" value="Unassembled WGS sequence"/>
</dbReference>
<dbReference type="GO" id="GO:0070012">
    <property type="term" value="F:oligopeptidase activity"/>
    <property type="evidence" value="ECO:0007669"/>
    <property type="project" value="TreeGrafter"/>
</dbReference>
<dbReference type="PROSITE" id="PS00708">
    <property type="entry name" value="PRO_ENDOPEP_SER"/>
    <property type="match status" value="1"/>
</dbReference>
<dbReference type="Pfam" id="PF00326">
    <property type="entry name" value="Peptidase_S9"/>
    <property type="match status" value="1"/>
</dbReference>
<evidence type="ECO:0000256" key="5">
    <source>
        <dbReference type="ARBA" id="ARBA00022801"/>
    </source>
</evidence>
<evidence type="ECO:0000259" key="8">
    <source>
        <dbReference type="Pfam" id="PF00326"/>
    </source>
</evidence>
<feature type="domain" description="Peptidase S9A N-terminal" evidence="9">
    <location>
        <begin position="32"/>
        <end position="443"/>
    </location>
</feature>
<dbReference type="PANTHER" id="PTHR42881:SF2">
    <property type="entry name" value="PROLYL ENDOPEPTIDASE"/>
    <property type="match status" value="1"/>
</dbReference>
<dbReference type="AlphaFoldDB" id="A0A7W6C7Y0"/>
<feature type="chain" id="PRO_5031365616" description="prolyl oligopeptidase" evidence="7">
    <location>
        <begin position="23"/>
        <end position="731"/>
    </location>
</feature>
<evidence type="ECO:0000256" key="3">
    <source>
        <dbReference type="ARBA" id="ARBA00011897"/>
    </source>
</evidence>
<dbReference type="PRINTS" id="PR00862">
    <property type="entry name" value="PROLIGOPTASE"/>
</dbReference>
<evidence type="ECO:0000256" key="2">
    <source>
        <dbReference type="ARBA" id="ARBA00005228"/>
    </source>
</evidence>
<dbReference type="InterPro" id="IPR002470">
    <property type="entry name" value="Peptidase_S9A"/>
</dbReference>
<keyword evidence="5 10" id="KW-0378">Hydrolase</keyword>
<dbReference type="GO" id="GO:0006508">
    <property type="term" value="P:proteolysis"/>
    <property type="evidence" value="ECO:0007669"/>
    <property type="project" value="UniProtKB-KW"/>
</dbReference>
<dbReference type="FunFam" id="3.40.50.1820:FF:000005">
    <property type="entry name" value="Prolyl endopeptidase"/>
    <property type="match status" value="1"/>
</dbReference>
<dbReference type="InterPro" id="IPR001375">
    <property type="entry name" value="Peptidase_S9_cat"/>
</dbReference>